<dbReference type="OrthoDB" id="5875639at2759"/>
<accession>A0A3P6S020</accession>
<sequence length="149" mass="17249">MAPHEFDIKQQLTKAVILLKQRNKLLIVADSDPDVWEFYDHHKKGETRQAFAPILTAPLREKKKEGQKKNLAQTQIWKSKFRPYKPHQQPFRVGEATWTPASPYFQPYSRSPPFALHAQRSEFTGPFGSHLPEQSTSPRLMCCDCVDKT</sequence>
<evidence type="ECO:0000313" key="1">
    <source>
        <dbReference type="EMBL" id="VDK59895.1"/>
    </source>
</evidence>
<evidence type="ECO:0000313" key="2">
    <source>
        <dbReference type="Proteomes" id="UP000271889"/>
    </source>
</evidence>
<proteinExistence type="predicted"/>
<gene>
    <name evidence="1" type="ORF">CGOC_LOCUS4827</name>
</gene>
<reference evidence="1 2" key="1">
    <citation type="submission" date="2018-11" db="EMBL/GenBank/DDBJ databases">
        <authorList>
            <consortium name="Pathogen Informatics"/>
        </authorList>
    </citation>
    <scope>NUCLEOTIDE SEQUENCE [LARGE SCALE GENOMIC DNA]</scope>
</reference>
<dbReference type="EMBL" id="UYRV01013842">
    <property type="protein sequence ID" value="VDK59895.1"/>
    <property type="molecule type" value="Genomic_DNA"/>
</dbReference>
<name>A0A3P6S020_CYLGO</name>
<organism evidence="1 2">
    <name type="scientific">Cylicostephanus goldi</name>
    <name type="common">Nematode worm</name>
    <dbReference type="NCBI Taxonomy" id="71465"/>
    <lineage>
        <taxon>Eukaryota</taxon>
        <taxon>Metazoa</taxon>
        <taxon>Ecdysozoa</taxon>
        <taxon>Nematoda</taxon>
        <taxon>Chromadorea</taxon>
        <taxon>Rhabditida</taxon>
        <taxon>Rhabditina</taxon>
        <taxon>Rhabditomorpha</taxon>
        <taxon>Strongyloidea</taxon>
        <taxon>Strongylidae</taxon>
        <taxon>Cylicostephanus</taxon>
    </lineage>
</organism>
<protein>
    <submittedName>
        <fullName evidence="1">Uncharacterized protein</fullName>
    </submittedName>
</protein>
<keyword evidence="2" id="KW-1185">Reference proteome</keyword>
<dbReference type="AlphaFoldDB" id="A0A3P6S020"/>
<dbReference type="Proteomes" id="UP000271889">
    <property type="component" value="Unassembled WGS sequence"/>
</dbReference>